<reference evidence="8" key="2">
    <citation type="submission" date="2025-08" db="UniProtKB">
        <authorList>
            <consortium name="Ensembl"/>
        </authorList>
    </citation>
    <scope>IDENTIFICATION</scope>
</reference>
<keyword evidence="2" id="KW-0812">Transmembrane</keyword>
<dbReference type="InterPro" id="IPR028082">
    <property type="entry name" value="Peripla_BP_I"/>
</dbReference>
<dbReference type="GO" id="GO:0016020">
    <property type="term" value="C:membrane"/>
    <property type="evidence" value="ECO:0007669"/>
    <property type="project" value="UniProtKB-SubCell"/>
</dbReference>
<evidence type="ECO:0000256" key="1">
    <source>
        <dbReference type="ARBA" id="ARBA00004141"/>
    </source>
</evidence>
<dbReference type="PANTHER" id="PTHR24061">
    <property type="entry name" value="CALCIUM-SENSING RECEPTOR-RELATED"/>
    <property type="match status" value="1"/>
</dbReference>
<name>A0A803SY94_ANOCA</name>
<dbReference type="Ensembl" id="ENSACAT00000038827.1">
    <property type="protein sequence ID" value="ENSACAP00000027934.1"/>
    <property type="gene ID" value="ENSACAG00000037515.1"/>
</dbReference>
<keyword evidence="6" id="KW-0325">Glycoprotein</keyword>
<dbReference type="Pfam" id="PF01094">
    <property type="entry name" value="ANF_receptor"/>
    <property type="match status" value="1"/>
</dbReference>
<dbReference type="GeneTree" id="ENSGT00950000182788"/>
<dbReference type="InterPro" id="IPR000337">
    <property type="entry name" value="GPCR_3"/>
</dbReference>
<evidence type="ECO:0000256" key="4">
    <source>
        <dbReference type="ARBA" id="ARBA00023136"/>
    </source>
</evidence>
<evidence type="ECO:0000256" key="3">
    <source>
        <dbReference type="ARBA" id="ARBA00022989"/>
    </source>
</evidence>
<evidence type="ECO:0000256" key="5">
    <source>
        <dbReference type="ARBA" id="ARBA00023170"/>
    </source>
</evidence>
<dbReference type="InterPro" id="IPR000068">
    <property type="entry name" value="GPCR_3_Ca_sens_rcpt-rel"/>
</dbReference>
<keyword evidence="9" id="KW-1185">Reference proteome</keyword>
<dbReference type="PRINTS" id="PR00248">
    <property type="entry name" value="GPCRMGR"/>
</dbReference>
<sequence length="456" mass="53281">MYTFRNLESQKIIQHSGSTYHTHTHTHYCAHTHTHTHTYIYITYTHTHELSTSLGRITNGESLHELIQTSSKIAASHILAFVFAINEINKSTRLLPNTTLGFNLYDNVFGASRTYWSILDMLFPGERNPFNYNCDQNKNVVAIIDGVNSQHSTQMATILNVFKIPQLSYGSFDSRLDDKTWFPFFYKMMPNEMLQYIGIVHLLNHFRWTWVGLLVPDDDNGEIVLQKQVPILLQNNICVAFLDMIPTVFFPDTLSNNLVQIYFTLLFTKANVILFYGYNYFFKVLQWALEYNILHEKYHPGKVWIRTAQWDINTMESERKLPGRTLNGTLSFTVHTEVIPGFENFLQTINPYKPTLYLLHAFWQYAFNCSFPSHPLYTTNQHYTGEEKQRAIFEMGMFGQSYSIYNAVYAVAHALHAMYRSRTRHKALRDGLTWSPMNSDLTIVQEKKYFSIIIWN</sequence>
<dbReference type="InterPro" id="IPR001828">
    <property type="entry name" value="ANF_lig-bd_rcpt"/>
</dbReference>
<proteinExistence type="predicted"/>
<accession>A0A803SY94</accession>
<reference evidence="8" key="3">
    <citation type="submission" date="2025-09" db="UniProtKB">
        <authorList>
            <consortium name="Ensembl"/>
        </authorList>
    </citation>
    <scope>IDENTIFICATION</scope>
</reference>
<reference evidence="8" key="1">
    <citation type="submission" date="2009-12" db="EMBL/GenBank/DDBJ databases">
        <title>The Genome Sequence of Anolis carolinensis (Green Anole Lizard).</title>
        <authorList>
            <consortium name="The Genome Sequencing Platform"/>
            <person name="Di Palma F."/>
            <person name="Alfoldi J."/>
            <person name="Heiman D."/>
            <person name="Young S."/>
            <person name="Grabherr M."/>
            <person name="Johnson J."/>
            <person name="Lander E.S."/>
            <person name="Lindblad-Toh K."/>
        </authorList>
    </citation>
    <scope>NUCLEOTIDE SEQUENCE [LARGE SCALE GENOMIC DNA]</scope>
    <source>
        <strain evidence="8">JBL SC #1</strain>
    </source>
</reference>
<dbReference type="PANTHER" id="PTHR24061:SF599">
    <property type="entry name" value="G-PROTEIN COUPLED RECEPTORS FAMILY 3 PROFILE DOMAIN-CONTAINING PROTEIN"/>
    <property type="match status" value="1"/>
</dbReference>
<dbReference type="SUPFAM" id="SSF53822">
    <property type="entry name" value="Periplasmic binding protein-like I"/>
    <property type="match status" value="1"/>
</dbReference>
<dbReference type="InParanoid" id="A0A803SY94"/>
<evidence type="ECO:0000259" key="7">
    <source>
        <dbReference type="Pfam" id="PF01094"/>
    </source>
</evidence>
<keyword evidence="5" id="KW-0675">Receptor</keyword>
<keyword evidence="4" id="KW-0472">Membrane</keyword>
<keyword evidence="3" id="KW-1133">Transmembrane helix</keyword>
<evidence type="ECO:0000256" key="2">
    <source>
        <dbReference type="ARBA" id="ARBA00022692"/>
    </source>
</evidence>
<organism evidence="8 9">
    <name type="scientific">Anolis carolinensis</name>
    <name type="common">Green anole</name>
    <name type="synonym">American chameleon</name>
    <dbReference type="NCBI Taxonomy" id="28377"/>
    <lineage>
        <taxon>Eukaryota</taxon>
        <taxon>Metazoa</taxon>
        <taxon>Chordata</taxon>
        <taxon>Craniata</taxon>
        <taxon>Vertebrata</taxon>
        <taxon>Euteleostomi</taxon>
        <taxon>Lepidosauria</taxon>
        <taxon>Squamata</taxon>
        <taxon>Bifurcata</taxon>
        <taxon>Unidentata</taxon>
        <taxon>Episquamata</taxon>
        <taxon>Toxicofera</taxon>
        <taxon>Iguania</taxon>
        <taxon>Dactyloidae</taxon>
        <taxon>Anolis</taxon>
    </lineage>
</organism>
<dbReference type="AlphaFoldDB" id="A0A803SY94"/>
<comment type="subcellular location">
    <subcellularLocation>
        <location evidence="1">Membrane</location>
        <topology evidence="1">Multi-pass membrane protein</topology>
    </subcellularLocation>
</comment>
<evidence type="ECO:0000313" key="8">
    <source>
        <dbReference type="Ensembl" id="ENSACAP00000027934.1"/>
    </source>
</evidence>
<protein>
    <recommendedName>
        <fullName evidence="7">Receptor ligand binding region domain-containing protein</fullName>
    </recommendedName>
</protein>
<evidence type="ECO:0000256" key="6">
    <source>
        <dbReference type="ARBA" id="ARBA00023180"/>
    </source>
</evidence>
<feature type="domain" description="Receptor ligand binding region" evidence="7">
    <location>
        <begin position="79"/>
        <end position="426"/>
    </location>
</feature>
<evidence type="ECO:0000313" key="9">
    <source>
        <dbReference type="Proteomes" id="UP000001646"/>
    </source>
</evidence>
<dbReference type="Gene3D" id="3.40.50.2300">
    <property type="match status" value="2"/>
</dbReference>
<dbReference type="GO" id="GO:0004930">
    <property type="term" value="F:G protein-coupled receptor activity"/>
    <property type="evidence" value="ECO:0007669"/>
    <property type="project" value="InterPro"/>
</dbReference>
<dbReference type="Proteomes" id="UP000001646">
    <property type="component" value="Unplaced"/>
</dbReference>
<dbReference type="FunFam" id="3.40.50.2300:FF:000024">
    <property type="entry name" value="Vomeronasal 2, receptor 73"/>
    <property type="match status" value="1"/>
</dbReference>